<organism evidence="1">
    <name type="scientific">mine drainage metagenome</name>
    <dbReference type="NCBI Taxonomy" id="410659"/>
    <lineage>
        <taxon>unclassified sequences</taxon>
        <taxon>metagenomes</taxon>
        <taxon>ecological metagenomes</taxon>
    </lineage>
</organism>
<dbReference type="AlphaFoldDB" id="E6Q6W1"/>
<protein>
    <submittedName>
        <fullName evidence="1">Uncharacterized protein</fullName>
    </submittedName>
</protein>
<comment type="caution">
    <text evidence="1">The sequence shown here is derived from an EMBL/GenBank/DDBJ whole genome shotgun (WGS) entry which is preliminary data.</text>
</comment>
<name>E6Q6W1_9ZZZZ</name>
<sequence length="184" mass="19957">MFSLNYDAVNRISTTIFLFICILTGGIGLPSTTRAAVAAPASSANAANASPIRISKCMSYFLLNLGKTTVESGANFENVAKKPITDLLFQFTLYDPFGDSIGSFNKMVQGTFSPGVFIQHTHAVSGWNIPMWETPIGEVRNVRNGKRAIRFASDPPTIGRTTCTVLAARFSDGTIWKEPGFVRP</sequence>
<reference evidence="1" key="1">
    <citation type="submission" date="2009-10" db="EMBL/GenBank/DDBJ databases">
        <title>Diversity of trophic interactions inside an arsenic-rich microbial ecosystem.</title>
        <authorList>
            <person name="Bertin P.N."/>
            <person name="Heinrich-Salmeron A."/>
            <person name="Pelletier E."/>
            <person name="Goulhen-Chollet F."/>
            <person name="Arsene-Ploetze F."/>
            <person name="Gallien S."/>
            <person name="Calteau A."/>
            <person name="Vallenet D."/>
            <person name="Casiot C."/>
            <person name="Chane-Woon-Ming B."/>
            <person name="Giloteaux L."/>
            <person name="Barakat M."/>
            <person name="Bonnefoy V."/>
            <person name="Bruneel O."/>
            <person name="Chandler M."/>
            <person name="Cleiss J."/>
            <person name="Duran R."/>
            <person name="Elbaz-Poulichet F."/>
            <person name="Fonknechten N."/>
            <person name="Lauga B."/>
            <person name="Mornico D."/>
            <person name="Ortet P."/>
            <person name="Schaeffer C."/>
            <person name="Siguier P."/>
            <person name="Alexander Thil Smith A."/>
            <person name="Van Dorsselaer A."/>
            <person name="Weissenbach J."/>
            <person name="Medigue C."/>
            <person name="Le Paslier D."/>
        </authorList>
    </citation>
    <scope>NUCLEOTIDE SEQUENCE</scope>
</reference>
<accession>E6Q6W1</accession>
<proteinExistence type="predicted"/>
<dbReference type="EMBL" id="CABO01000045">
    <property type="protein sequence ID" value="CBI02936.1"/>
    <property type="molecule type" value="Genomic_DNA"/>
</dbReference>
<evidence type="ECO:0000313" key="1">
    <source>
        <dbReference type="EMBL" id="CBI02936.1"/>
    </source>
</evidence>
<gene>
    <name evidence="1" type="ORF">CARN4_2709</name>
</gene>